<dbReference type="EMBL" id="CYZE01000032">
    <property type="protein sequence ID" value="CUP44272.1"/>
    <property type="molecule type" value="Genomic_DNA"/>
</dbReference>
<dbReference type="RefSeq" id="WP_055660732.1">
    <property type="nucleotide sequence ID" value="NZ_CABIXC010000032.1"/>
</dbReference>
<dbReference type="Pfam" id="PF01547">
    <property type="entry name" value="SBP_bac_1"/>
    <property type="match status" value="1"/>
</dbReference>
<proteinExistence type="predicted"/>
<evidence type="ECO:0000256" key="1">
    <source>
        <dbReference type="SAM" id="MobiDB-lite"/>
    </source>
</evidence>
<dbReference type="InterPro" id="IPR006059">
    <property type="entry name" value="SBP"/>
</dbReference>
<keyword evidence="3" id="KW-0762">Sugar transport</keyword>
<evidence type="ECO:0000256" key="2">
    <source>
        <dbReference type="SAM" id="SignalP"/>
    </source>
</evidence>
<evidence type="ECO:0000313" key="3">
    <source>
        <dbReference type="EMBL" id="CUP44272.1"/>
    </source>
</evidence>
<dbReference type="PANTHER" id="PTHR43649:SF11">
    <property type="entry name" value="ABC TRANSPORTER SUBSTRATE-BINDING PROTEIN YESO-RELATED"/>
    <property type="match status" value="1"/>
</dbReference>
<feature type="region of interest" description="Disordered" evidence="1">
    <location>
        <begin position="34"/>
        <end position="57"/>
    </location>
</feature>
<keyword evidence="2" id="KW-0732">Signal</keyword>
<protein>
    <submittedName>
        <fullName evidence="3">ABC-type sugar transport system, periplasmic component</fullName>
    </submittedName>
</protein>
<keyword evidence="3" id="KW-0813">Transport</keyword>
<dbReference type="PANTHER" id="PTHR43649">
    <property type="entry name" value="ARABINOSE-BINDING PROTEIN-RELATED"/>
    <property type="match status" value="1"/>
</dbReference>
<dbReference type="Gene3D" id="3.40.190.10">
    <property type="entry name" value="Periplasmic binding protein-like II"/>
    <property type="match status" value="2"/>
</dbReference>
<feature type="compositionally biased region" description="Low complexity" evidence="1">
    <location>
        <begin position="34"/>
        <end position="48"/>
    </location>
</feature>
<reference evidence="3 4" key="1">
    <citation type="submission" date="2015-09" db="EMBL/GenBank/DDBJ databases">
        <authorList>
            <consortium name="Pathogen Informatics"/>
        </authorList>
    </citation>
    <scope>NUCLEOTIDE SEQUENCE [LARGE SCALE GENOMIC DNA]</scope>
    <source>
        <strain evidence="3 4">2789STDY5608850</strain>
    </source>
</reference>
<accession>A0A174N698</accession>
<name>A0A174N698_9FIRM</name>
<dbReference type="Proteomes" id="UP000095651">
    <property type="component" value="Unassembled WGS sequence"/>
</dbReference>
<sequence>MKRWGKRVTALCLTAGMVMLTGCSAAQPEKAADTTTAATTGDTAASATEKGAAETTDAAGQEVSFRYEWWGGSATHEAYTNLQAAYKELHPEVTIEPEYSAFDGYQEKVVTQLAGGTVADLFHIDAPWMMEWVGRGDYFTDLYQQDILDYSSIGKELLDQYCVFDGKLLAIPMGVQCSGMLLNTVAAEKYGLKIDHQLTWEEIIELGKELHEKDPDAYFFSADHGHVLNALLAMIKQRTGGQVINDDFTIAFTKEDLLYVYNLIKQAYESGVFEPMGEADLYYGSSTPNPKWINGEEIACLVWNSEFTKVDDLLEGKDEATMILWPTIGEGAKQGSSQIRPTYLVGLSNSSKVPDTALTYLNWQLNDPEAAKILGSVRAVPTTEAQQKAAVENGVLRQPVIDALDEAYGNVQARDNGPSQNSELRDTLTDEFSKVAYGMATPEEAVESTFTALEEVLQRIKK</sequence>
<feature type="chain" id="PRO_5039531412" evidence="2">
    <location>
        <begin position="26"/>
        <end position="462"/>
    </location>
</feature>
<dbReference type="AlphaFoldDB" id="A0A174N698"/>
<feature type="signal peptide" evidence="2">
    <location>
        <begin position="1"/>
        <end position="25"/>
    </location>
</feature>
<gene>
    <name evidence="3" type="primary">yesO_23</name>
    <name evidence="3" type="ORF">ERS852407_05956</name>
</gene>
<dbReference type="SUPFAM" id="SSF53850">
    <property type="entry name" value="Periplasmic binding protein-like II"/>
    <property type="match status" value="1"/>
</dbReference>
<dbReference type="InterPro" id="IPR050490">
    <property type="entry name" value="Bact_solute-bd_prot1"/>
</dbReference>
<evidence type="ECO:0000313" key="4">
    <source>
        <dbReference type="Proteomes" id="UP000095651"/>
    </source>
</evidence>
<organism evidence="3 4">
    <name type="scientific">Hungatella hathewayi</name>
    <dbReference type="NCBI Taxonomy" id="154046"/>
    <lineage>
        <taxon>Bacteria</taxon>
        <taxon>Bacillati</taxon>
        <taxon>Bacillota</taxon>
        <taxon>Clostridia</taxon>
        <taxon>Lachnospirales</taxon>
        <taxon>Lachnospiraceae</taxon>
        <taxon>Hungatella</taxon>
    </lineage>
</organism>
<dbReference type="PROSITE" id="PS51257">
    <property type="entry name" value="PROKAR_LIPOPROTEIN"/>
    <property type="match status" value="1"/>
</dbReference>